<proteinExistence type="predicted"/>
<accession>A0A1I0GLA4</accession>
<reference evidence="2" key="1">
    <citation type="submission" date="2016-10" db="EMBL/GenBank/DDBJ databases">
        <authorList>
            <person name="Varghese N."/>
            <person name="Submissions S."/>
        </authorList>
    </citation>
    <scope>NUCLEOTIDE SEQUENCE [LARGE SCALE GENOMIC DNA]</scope>
    <source>
        <strain evidence="2">DSM 1551</strain>
    </source>
</reference>
<name>A0A1I0GLA4_9FIRM</name>
<sequence>MKKIILILLSVIIVGSTMNVGGLEKETLLIKTEDTSLVDQYAKNTVYELLLTHTNYDYEICNSIKLGGGIKVYNQENLNYYLYPIFINERVRYVYRIVHDEKGYSGIVSELLAYQFNELIETKTKNNVIAISNNDLVVSSDDNIIVWSNDKLNNVEYSKEYIMYLSKEKKSVMEKDVLSFIEIPKKTLKVEARAYYNLAIDYKDVQGSNPWCGGHVAANIIRYMTGNTTVYASTIAKFGGVSANSSISRSLIKNYAAAVPGILVSEYNGVGNLTYSVVEGQLKVKRPIYGAFHYANNSSARHAIVVHGIDGGTVKVRNPWYAYSETYPLTNYAYVAANGQKMIQDGFMTFAKVN</sequence>
<organism evidence="1 2">
    <name type="scientific">Thomasclavelia cocleata</name>
    <dbReference type="NCBI Taxonomy" id="69824"/>
    <lineage>
        <taxon>Bacteria</taxon>
        <taxon>Bacillati</taxon>
        <taxon>Bacillota</taxon>
        <taxon>Erysipelotrichia</taxon>
        <taxon>Erysipelotrichales</taxon>
        <taxon>Coprobacillaceae</taxon>
        <taxon>Thomasclavelia</taxon>
    </lineage>
</organism>
<dbReference type="Gene3D" id="3.90.70.10">
    <property type="entry name" value="Cysteine proteinases"/>
    <property type="match status" value="1"/>
</dbReference>
<evidence type="ECO:0000313" key="1">
    <source>
        <dbReference type="EMBL" id="SET71805.1"/>
    </source>
</evidence>
<dbReference type="AlphaFoldDB" id="A0A1I0GLA4"/>
<keyword evidence="2" id="KW-1185">Reference proteome</keyword>
<gene>
    <name evidence="1" type="ORF">SAMN04489758_1323</name>
</gene>
<dbReference type="RefSeq" id="WP_092355447.1">
    <property type="nucleotide sequence ID" value="NZ_PHNQ01000014.1"/>
</dbReference>
<dbReference type="EMBL" id="FOIN01000032">
    <property type="protein sequence ID" value="SET71805.1"/>
    <property type="molecule type" value="Genomic_DNA"/>
</dbReference>
<dbReference type="Gene3D" id="3.10.500.10">
    <property type="entry name" value="Staphopain proregion domain"/>
    <property type="match status" value="1"/>
</dbReference>
<protein>
    <recommendedName>
        <fullName evidence="3">Peptidase_C39 like family protein</fullName>
    </recommendedName>
</protein>
<dbReference type="Proteomes" id="UP000198558">
    <property type="component" value="Unassembled WGS sequence"/>
</dbReference>
<evidence type="ECO:0000313" key="2">
    <source>
        <dbReference type="Proteomes" id="UP000198558"/>
    </source>
</evidence>
<dbReference type="InterPro" id="IPR037155">
    <property type="entry name" value="Staphopain_pro_sf"/>
</dbReference>
<evidence type="ECO:0008006" key="3">
    <source>
        <dbReference type="Google" id="ProtNLM"/>
    </source>
</evidence>